<organism evidence="2">
    <name type="scientific">Cuerna arida</name>
    <dbReference type="NCBI Taxonomy" id="1464854"/>
    <lineage>
        <taxon>Eukaryota</taxon>
        <taxon>Metazoa</taxon>
        <taxon>Ecdysozoa</taxon>
        <taxon>Arthropoda</taxon>
        <taxon>Hexapoda</taxon>
        <taxon>Insecta</taxon>
        <taxon>Pterygota</taxon>
        <taxon>Neoptera</taxon>
        <taxon>Paraneoptera</taxon>
        <taxon>Hemiptera</taxon>
        <taxon>Auchenorrhyncha</taxon>
        <taxon>Membracoidea</taxon>
        <taxon>Cicadellidae</taxon>
        <taxon>Cicadellinae</taxon>
        <taxon>Proconiini</taxon>
        <taxon>Cuerna</taxon>
    </lineage>
</organism>
<gene>
    <name evidence="2" type="ORF">g.16597</name>
</gene>
<feature type="region of interest" description="Disordered" evidence="1">
    <location>
        <begin position="171"/>
        <end position="191"/>
    </location>
</feature>
<sequence length="191" mass="21258">MPRRRRSRRSRRPNRGQSAIYPVFYSLKVGNSYDTTVNTLFEVFDASRIFRVSGVSWNFAADTKPFYIQIRGYKQGLSDNVWATSTFLVTERGCRGSKRLSVAQSPWWSSRSSKDDIILQVVCICLRAGDTSTGIGQVRVHIALGRFEGTNTCPVPVVGRPLQPLPPTPPCRPVLSSSSLSSFPSSRRASV</sequence>
<dbReference type="AlphaFoldDB" id="A0A1B6GKW9"/>
<dbReference type="EMBL" id="GECZ01006675">
    <property type="protein sequence ID" value="JAS63094.1"/>
    <property type="molecule type" value="Transcribed_RNA"/>
</dbReference>
<reference evidence="2" key="1">
    <citation type="submission" date="2015-11" db="EMBL/GenBank/DDBJ databases">
        <title>De novo transcriptome assembly of four potential Pierce s Disease insect vectors from Arizona vineyards.</title>
        <authorList>
            <person name="Tassone E.E."/>
        </authorList>
    </citation>
    <scope>NUCLEOTIDE SEQUENCE</scope>
</reference>
<accession>A0A1B6GKW9</accession>
<protein>
    <submittedName>
        <fullName evidence="2">Uncharacterized protein</fullName>
    </submittedName>
</protein>
<evidence type="ECO:0000313" key="2">
    <source>
        <dbReference type="EMBL" id="JAS63094.1"/>
    </source>
</evidence>
<feature type="compositionally biased region" description="Low complexity" evidence="1">
    <location>
        <begin position="173"/>
        <end position="191"/>
    </location>
</feature>
<evidence type="ECO:0000256" key="1">
    <source>
        <dbReference type="SAM" id="MobiDB-lite"/>
    </source>
</evidence>
<proteinExistence type="predicted"/>
<name>A0A1B6GKW9_9HEMI</name>